<sequence>MLLLQEKVTPGFPMKPPPSAARPGSNRSWLPCPPYNPRQRGPGRRICAPRTTKRYGYIGYKREGLVAIPEEEPEGEEGQRMWLDHCRALQERGFASKAKDSTHYYHPDAPLKTHKNVTHQFQQVEGERCPVALRWESPKSTIQLEDLLFGIGSQFDKMPFSPRQLSYIHASSDHNPVNGPLLPSPSFTSSIAPLLVDKGEEGSSRLLLQYEDLPAATAAPRLSAGSSYLRCLSMTLASTMRRVCIGLWKMVRWRECNGIRGSSRRRQQQQGGHEKHGGRCGVIYLA</sequence>
<dbReference type="Proteomes" id="UP001446871">
    <property type="component" value="Unassembled WGS sequence"/>
</dbReference>
<feature type="region of interest" description="Disordered" evidence="1">
    <location>
        <begin position="1"/>
        <end position="44"/>
    </location>
</feature>
<evidence type="ECO:0000256" key="1">
    <source>
        <dbReference type="SAM" id="MobiDB-lite"/>
    </source>
</evidence>
<reference evidence="2 3" key="1">
    <citation type="submission" date="2023-01" db="EMBL/GenBank/DDBJ databases">
        <title>Analysis of 21 Apiospora genomes using comparative genomics revels a genus with tremendous synthesis potential of carbohydrate active enzymes and secondary metabolites.</title>
        <authorList>
            <person name="Sorensen T."/>
        </authorList>
    </citation>
    <scope>NUCLEOTIDE SEQUENCE [LARGE SCALE GENOMIC DNA]</scope>
    <source>
        <strain evidence="2 3">CBS 83171</strain>
    </source>
</reference>
<accession>A0ABR1VMW6</accession>
<evidence type="ECO:0000313" key="3">
    <source>
        <dbReference type="Proteomes" id="UP001446871"/>
    </source>
</evidence>
<keyword evidence="3" id="KW-1185">Reference proteome</keyword>
<organism evidence="2 3">
    <name type="scientific">Apiospora saccharicola</name>
    <dbReference type="NCBI Taxonomy" id="335842"/>
    <lineage>
        <taxon>Eukaryota</taxon>
        <taxon>Fungi</taxon>
        <taxon>Dikarya</taxon>
        <taxon>Ascomycota</taxon>
        <taxon>Pezizomycotina</taxon>
        <taxon>Sordariomycetes</taxon>
        <taxon>Xylariomycetidae</taxon>
        <taxon>Amphisphaeriales</taxon>
        <taxon>Apiosporaceae</taxon>
        <taxon>Apiospora</taxon>
    </lineage>
</organism>
<evidence type="ECO:0000313" key="2">
    <source>
        <dbReference type="EMBL" id="KAK8072596.1"/>
    </source>
</evidence>
<name>A0ABR1VMW6_9PEZI</name>
<dbReference type="EMBL" id="JAQQWM010000003">
    <property type="protein sequence ID" value="KAK8072596.1"/>
    <property type="molecule type" value="Genomic_DNA"/>
</dbReference>
<comment type="caution">
    <text evidence="2">The sequence shown here is derived from an EMBL/GenBank/DDBJ whole genome shotgun (WGS) entry which is preliminary data.</text>
</comment>
<gene>
    <name evidence="2" type="ORF">PG996_005944</name>
</gene>
<proteinExistence type="predicted"/>
<protein>
    <submittedName>
        <fullName evidence="2">Uncharacterized protein</fullName>
    </submittedName>
</protein>